<dbReference type="AlphaFoldDB" id="A0A6G7PVJ9"/>
<sequence>MKNNFGASASLIGYLYQCRLALLEALRRLRKNVTFSVSIETLDDVVFDSNGEAAEILQTKHHINRAADLNDASPDIWKTFRIWISGLINDTIPDDSTFFLITTSSAPEASAAYYLRAGKSRDVVRAIERLNATAESSTNKTNTHAYKLFRNLSAEKKRNFLEAVIVLDNAPAISDLDGLLKEELFHAVKPKFLDSFVRRIEGWWFRRVIEHLSSDASEPILSEELLAEEGRLREQFKQDNLPVDDDIMNATVDASGYQDRTFVHQLRLIEIGNRRIFYAIRNYFRAFEQRSRWVREDLLFVGELDRYEDRLVEEWELLFEAMKDDLGNDAAEEAKKKAAQALYKWVETGSHRSIRAGVTEPCIARGTYQILADKLRVGWHPEFLKRLKKLLEPQEAEK</sequence>
<name>A0A6G7PVJ9_9BACT</name>
<dbReference type="RefSeq" id="WP_166031804.1">
    <property type="nucleotide sequence ID" value="NZ_CP048877.1"/>
</dbReference>
<evidence type="ECO:0000313" key="1">
    <source>
        <dbReference type="EMBL" id="QIJ71586.1"/>
    </source>
</evidence>
<proteinExistence type="predicted"/>
<accession>A0A6G7PVJ9</accession>
<dbReference type="Pfam" id="PF20283">
    <property type="entry name" value="CTD7"/>
    <property type="match status" value="1"/>
</dbReference>
<dbReference type="InterPro" id="IPR046913">
    <property type="entry name" value="ABC-3C_CTD7"/>
</dbReference>
<protein>
    <submittedName>
        <fullName evidence="1">Uncharacterized protein</fullName>
    </submittedName>
</protein>
<dbReference type="Proteomes" id="UP000502179">
    <property type="component" value="Chromosome"/>
</dbReference>
<reference evidence="1 2" key="1">
    <citation type="submission" date="2020-02" db="EMBL/GenBank/DDBJ databases">
        <title>Genome analysis of Thermosulfuriphilus ammonigenes ST65T, an anaerobic thermophilic chemolithoautotrophic bacterium isolated from a deep-sea hydrothermal vent.</title>
        <authorList>
            <person name="Slobodkina G."/>
            <person name="Allioux M."/>
            <person name="Merkel A."/>
            <person name="Alain K."/>
            <person name="Jebbar M."/>
            <person name="Slobodkin A."/>
        </authorList>
    </citation>
    <scope>NUCLEOTIDE SEQUENCE [LARGE SCALE GENOMIC DNA]</scope>
    <source>
        <strain evidence="1 2">ST65</strain>
    </source>
</reference>
<keyword evidence="2" id="KW-1185">Reference proteome</keyword>
<evidence type="ECO:0000313" key="2">
    <source>
        <dbReference type="Proteomes" id="UP000502179"/>
    </source>
</evidence>
<gene>
    <name evidence="1" type="ORF">G4V39_04530</name>
</gene>
<dbReference type="EMBL" id="CP048877">
    <property type="protein sequence ID" value="QIJ71586.1"/>
    <property type="molecule type" value="Genomic_DNA"/>
</dbReference>
<organism evidence="1 2">
    <name type="scientific">Thermosulfuriphilus ammonigenes</name>
    <dbReference type="NCBI Taxonomy" id="1936021"/>
    <lineage>
        <taxon>Bacteria</taxon>
        <taxon>Pseudomonadati</taxon>
        <taxon>Thermodesulfobacteriota</taxon>
        <taxon>Thermodesulfobacteria</taxon>
        <taxon>Thermodesulfobacteriales</taxon>
        <taxon>Thermodesulfobacteriaceae</taxon>
        <taxon>Thermosulfuriphilus</taxon>
    </lineage>
</organism>
<dbReference type="KEGG" id="tav:G4V39_04530"/>